<dbReference type="GO" id="GO:0046872">
    <property type="term" value="F:metal ion binding"/>
    <property type="evidence" value="ECO:0007669"/>
    <property type="project" value="UniProtKB-KW"/>
</dbReference>
<keyword evidence="2" id="KW-0150">Chloroplast</keyword>
<organism evidence="11 12">
    <name type="scientific">Paspalum notatum var. saurae</name>
    <dbReference type="NCBI Taxonomy" id="547442"/>
    <lineage>
        <taxon>Eukaryota</taxon>
        <taxon>Viridiplantae</taxon>
        <taxon>Streptophyta</taxon>
        <taxon>Embryophyta</taxon>
        <taxon>Tracheophyta</taxon>
        <taxon>Spermatophyta</taxon>
        <taxon>Magnoliopsida</taxon>
        <taxon>Liliopsida</taxon>
        <taxon>Poales</taxon>
        <taxon>Poaceae</taxon>
        <taxon>PACMAD clade</taxon>
        <taxon>Panicoideae</taxon>
        <taxon>Andropogonodae</taxon>
        <taxon>Paspaleae</taxon>
        <taxon>Paspalinae</taxon>
        <taxon>Paspalum</taxon>
    </lineage>
</organism>
<feature type="compositionally biased region" description="Low complexity" evidence="9">
    <location>
        <begin position="1941"/>
        <end position="1950"/>
    </location>
</feature>
<accession>A0AAQ3SU43</accession>
<feature type="region of interest" description="Disordered" evidence="9">
    <location>
        <begin position="1338"/>
        <end position="1358"/>
    </location>
</feature>
<dbReference type="PANTHER" id="PTHR21266">
    <property type="entry name" value="IRON-SULFUR DOMAIN CONTAINING PROTEIN"/>
    <property type="match status" value="1"/>
</dbReference>
<evidence type="ECO:0000259" key="10">
    <source>
        <dbReference type="PROSITE" id="PS51296"/>
    </source>
</evidence>
<dbReference type="Pfam" id="PF08417">
    <property type="entry name" value="PaO"/>
    <property type="match status" value="3"/>
</dbReference>
<proteinExistence type="predicted"/>
<evidence type="ECO:0000256" key="7">
    <source>
        <dbReference type="ARBA" id="ARBA00023004"/>
    </source>
</evidence>
<dbReference type="GO" id="GO:0010277">
    <property type="term" value="F:chlorophyllide a oxygenase activity"/>
    <property type="evidence" value="ECO:0007669"/>
    <property type="project" value="InterPro"/>
</dbReference>
<feature type="domain" description="Rieske" evidence="10">
    <location>
        <begin position="784"/>
        <end position="894"/>
    </location>
</feature>
<comment type="subcellular location">
    <subcellularLocation>
        <location evidence="1">Plastid</location>
        <location evidence="1">Chloroplast</location>
    </subcellularLocation>
</comment>
<feature type="domain" description="Rieske" evidence="10">
    <location>
        <begin position="107"/>
        <end position="218"/>
    </location>
</feature>
<evidence type="ECO:0000313" key="12">
    <source>
        <dbReference type="Proteomes" id="UP001341281"/>
    </source>
</evidence>
<dbReference type="InterPro" id="IPR050584">
    <property type="entry name" value="Cholesterol_7-desaturase"/>
</dbReference>
<dbReference type="InterPro" id="IPR036922">
    <property type="entry name" value="Rieske_2Fe-2S_sf"/>
</dbReference>
<evidence type="ECO:0000256" key="2">
    <source>
        <dbReference type="ARBA" id="ARBA00022528"/>
    </source>
</evidence>
<feature type="compositionally biased region" description="Basic and acidic residues" evidence="9">
    <location>
        <begin position="1951"/>
        <end position="1966"/>
    </location>
</feature>
<dbReference type="SUPFAM" id="SSF55961">
    <property type="entry name" value="Bet v1-like"/>
    <property type="match status" value="3"/>
</dbReference>
<dbReference type="InterPro" id="IPR013626">
    <property type="entry name" value="PaO"/>
</dbReference>
<evidence type="ECO:0000256" key="3">
    <source>
        <dbReference type="ARBA" id="ARBA00022640"/>
    </source>
</evidence>
<dbReference type="Pfam" id="PF00355">
    <property type="entry name" value="Rieske"/>
    <property type="match status" value="3"/>
</dbReference>
<keyword evidence="5" id="KW-0479">Metal-binding</keyword>
<keyword evidence="8" id="KW-0411">Iron-sulfur</keyword>
<dbReference type="Gene3D" id="2.102.10.10">
    <property type="entry name" value="Rieske [2Fe-2S] iron-sulphur domain"/>
    <property type="match status" value="3"/>
</dbReference>
<reference evidence="11 12" key="1">
    <citation type="submission" date="2024-02" db="EMBL/GenBank/DDBJ databases">
        <title>High-quality chromosome-scale genome assembly of Pensacola bahiagrass (Paspalum notatum Flugge var. saurae).</title>
        <authorList>
            <person name="Vega J.M."/>
            <person name="Podio M."/>
            <person name="Orjuela J."/>
            <person name="Siena L.A."/>
            <person name="Pessino S.C."/>
            <person name="Combes M.C."/>
            <person name="Mariac C."/>
            <person name="Albertini E."/>
            <person name="Pupilli F."/>
            <person name="Ortiz J.P.A."/>
            <person name="Leblanc O."/>
        </authorList>
    </citation>
    <scope>NUCLEOTIDE SEQUENCE [LARGE SCALE GENOMIC DNA]</scope>
    <source>
        <strain evidence="11">R1</strain>
        <tissue evidence="11">Leaf</tissue>
    </source>
</reference>
<dbReference type="Gene3D" id="3.90.380.10">
    <property type="entry name" value="Naphthalene 1,2-dioxygenase Alpha Subunit, Chain A, domain 1"/>
    <property type="match status" value="3"/>
</dbReference>
<dbReference type="EMBL" id="CP144746">
    <property type="protein sequence ID" value="WVZ60948.1"/>
    <property type="molecule type" value="Genomic_DNA"/>
</dbReference>
<dbReference type="PANTHER" id="PTHR21266:SF58">
    <property type="entry name" value="PHEOPHORBIDE A OXYGENASE"/>
    <property type="match status" value="1"/>
</dbReference>
<evidence type="ECO:0000256" key="8">
    <source>
        <dbReference type="ARBA" id="ARBA00023014"/>
    </source>
</evidence>
<evidence type="ECO:0000313" key="11">
    <source>
        <dbReference type="EMBL" id="WVZ60948.1"/>
    </source>
</evidence>
<sequence length="2021" mass="225167">MQQAHLIQPPLHSIPAGSIVLLDSRRAMNPLSLELLPRALPLRPFTATAPSKPTATGLAGARTTVVQRRRRRLWAASAAVAREAARASEATSPSATSEERFDWLDQWYPIAPVGELDPGAPHGKTVLGLSVVAWYDRAGAGEWRVFEDACPHRLAPLSEGRVDGKGRLQCAYHGWCFDGAGACRFIPQAPALGAPVHANSRACVASYPSVVQNQVLWFYPRTEAEFRDVLQRKRPPFFDELDDPSYFAVFGMRDFPYGYDILIENLIDPAHVPYTHRGLNSLLLTGDLACFFTVVHDREGGDPITIKIEQANIDGFLSRMKRGNIQFEAPCALHGTNPRKMNVDGEVEPWFMFVIFCVPVSPGRSRLIWLFPRNGGVWLHKITPRWYSHMFTNLIFDSDLYLLHIQERKLAAVGLDNWHQACYVPTSSDGMTVAFRNWFRKYCKSQIDWATPQADLDRQLPPIQSKDKVMDRYWSHVVQCRSCSAALKAMGALEVALQVASVAAIGFLAFAKGTTTTLAASVVHRAATVAVAVLCFAASRWLAGFIEKNFHFQDYERRIAAKGIDNWQSSCYVPASSDIMVVAFRNWFRKYCKNQVGWATPQPDQLPPTPTKDTLMERYWSHVVQCSSCSAALKAMRALEVALQVASVAVVGFLAVAKETLAMSAARRNVAVAAAVLCFAMSRWLASFIQKNFFFQDYSHAYNRGAMNALSPSPLPRPLLAQAAPRRSRTPSGGARFSVPRRGRWAAARIPVSAVPHEARTEEPPSSPSLSGEEERFDWLDQWYPFAPVCDLDPSAPHGKTVLGLSVVAWYDRAGAGEWRVFDDACPHRLAPLSEGRVDGEGRLQCAYHGWCFDGAGACQFIPQAAALGPPVHKNSRACVASYPCVVQNKILWFYPRTEAEHRDALQRKRPPYIPEIDDPSYLTVFGVRDLFYGWVIYTWVCKHPSSRYDVLAENIMDPAHIPYAHKGLIPKLRGEEDLERYAPDLSTYSKPFTVEHDQEGGDPIKMKIEQAGIDGFLSVMEGGNIRFTAPCTYHGTSADKVAAGGKTQPFLMIVAFLIPVGPGRSRLIWAIPTNAGVWLGKIIPRWFMHISSNSILDSDAFLLHIQNHSVGEMERKYAVAGLDNWQKATYVPTSSDSMIIAFRRWFRKHCKNQVGWATPQVSQLPPTPAKDKLLQRYWSHVAQCRSCSGALKAMRAAEVALQIASVVIIGFLAASNAELIKSAVHRTVVVSAAVLCFGVSRWMANFIDKNFYFQDYVHAYNHEFRLIASRNAAKVPQSFRLSGSGHRGAMDALSLSPITRPSLPLAAPLRSRRPSGGARVFVPRRWRRAARARVSVSAVATETPRTEEPQSSSPSGQGRFDWLDQWYPLAPVCDLDPRAPHGKTVLGLSVVAWYDRGAGEWRVFDDACPHRLAPLSEGRIDGKGRLQCVYHGWCFDGAGACKFIPQAPALGPPVHTNSKACVASYPCVVQNNILWFYPRAEPEYKDVLQRKRPPLVPEIDDPEFVTVYGMRDLPYGYDILVENLMDPAHVPYAHKGIMRGIRKKEDPGRYGGGPIKMMIEQANIEGFLSPQDRGYFQFVAPCMILGSVFPQEGKKKVPRVMLVFFCVPVAPGKSRVIWAFPRNIGVWLHHITPRWLFHIGQNLILDSDIFLLHIEERKFAAAGLDNWQKACYVPTTSDNMVIAFRNWFRKFCKNQVGWATPQVDQLPPTPTKDQLMERYWSHVVQCTSCSAALKAMKAIEAALQVASVAVVGFLAIAKETLITSTAQRAMVVSAAVLCFAASRWLANFIQKNFYFQDYIHAYNVNIPQFHLQHSSVQNKTKIKNRIKPAINPWAQVDPEESHHIKRNKGEVSRIPYVGAEHLRAPALGGSPRSGSKRARGSGWGPPRCGRERGDRMGAAAPGSRGRGVEKWEAAGSLQNLPPEHLHRDSRSRRCSLLLPARPAAPSPSLAKRERREANRIADRMGRPGPSNLPNYFWLGGSERDAGVVGPVCPRAPAQPTRRRHARGVHTGHHHHHPSPK</sequence>
<feature type="region of interest" description="Disordered" evidence="9">
    <location>
        <begin position="1863"/>
        <end position="1910"/>
    </location>
</feature>
<keyword evidence="7" id="KW-0408">Iron</keyword>
<feature type="domain" description="Rieske" evidence="10">
    <location>
        <begin position="1368"/>
        <end position="1477"/>
    </location>
</feature>
<evidence type="ECO:0000256" key="6">
    <source>
        <dbReference type="ARBA" id="ARBA00022946"/>
    </source>
</evidence>
<gene>
    <name evidence="11" type="ORF">U9M48_010902</name>
</gene>
<dbReference type="GO" id="GO:0009507">
    <property type="term" value="C:chloroplast"/>
    <property type="evidence" value="ECO:0007669"/>
    <property type="project" value="UniProtKB-SubCell"/>
</dbReference>
<protein>
    <recommendedName>
        <fullName evidence="10">Rieske domain-containing protein</fullName>
    </recommendedName>
</protein>
<dbReference type="Proteomes" id="UP001341281">
    <property type="component" value="Chromosome 02"/>
</dbReference>
<keyword evidence="6" id="KW-0809">Transit peptide</keyword>
<keyword evidence="3" id="KW-0934">Plastid</keyword>
<name>A0AAQ3SU43_PASNO</name>
<feature type="region of interest" description="Disordered" evidence="9">
    <location>
        <begin position="1941"/>
        <end position="1972"/>
    </location>
</feature>
<dbReference type="GO" id="GO:0016020">
    <property type="term" value="C:membrane"/>
    <property type="evidence" value="ECO:0007669"/>
    <property type="project" value="UniProtKB-SubCell"/>
</dbReference>
<evidence type="ECO:0000256" key="9">
    <source>
        <dbReference type="SAM" id="MobiDB-lite"/>
    </source>
</evidence>
<dbReference type="PROSITE" id="PS51296">
    <property type="entry name" value="RIESKE"/>
    <property type="match status" value="3"/>
</dbReference>
<feature type="region of interest" description="Disordered" evidence="9">
    <location>
        <begin position="1989"/>
        <end position="2021"/>
    </location>
</feature>
<keyword evidence="12" id="KW-1185">Reference proteome</keyword>
<dbReference type="InterPro" id="IPR017941">
    <property type="entry name" value="Rieske_2Fe-2S"/>
</dbReference>
<keyword evidence="4" id="KW-0001">2Fe-2S</keyword>
<feature type="compositionally biased region" description="Basic residues" evidence="9">
    <location>
        <begin position="2001"/>
        <end position="2021"/>
    </location>
</feature>
<evidence type="ECO:0000256" key="1">
    <source>
        <dbReference type="ARBA" id="ARBA00004229"/>
    </source>
</evidence>
<dbReference type="CDD" id="cd03480">
    <property type="entry name" value="Rieske_RO_Alpha_PaO"/>
    <property type="match status" value="2"/>
</dbReference>
<evidence type="ECO:0000256" key="5">
    <source>
        <dbReference type="ARBA" id="ARBA00022723"/>
    </source>
</evidence>
<evidence type="ECO:0000256" key="4">
    <source>
        <dbReference type="ARBA" id="ARBA00022714"/>
    </source>
</evidence>
<dbReference type="GO" id="GO:0051537">
    <property type="term" value="F:2 iron, 2 sulfur cluster binding"/>
    <property type="evidence" value="ECO:0007669"/>
    <property type="project" value="UniProtKB-KW"/>
</dbReference>
<dbReference type="SUPFAM" id="SSF50022">
    <property type="entry name" value="ISP domain"/>
    <property type="match status" value="3"/>
</dbReference>